<dbReference type="EMBL" id="JAGPXC010000002">
    <property type="protein sequence ID" value="KAH6658173.1"/>
    <property type="molecule type" value="Genomic_DNA"/>
</dbReference>
<dbReference type="AlphaFoldDB" id="A0A9P9A1C0"/>
<dbReference type="Proteomes" id="UP000758603">
    <property type="component" value="Unassembled WGS sequence"/>
</dbReference>
<dbReference type="OrthoDB" id="4730570at2759"/>
<dbReference type="GeneID" id="70128575"/>
<name>A0A9P9A1C0_9PEZI</name>
<proteinExistence type="predicted"/>
<evidence type="ECO:0000313" key="1">
    <source>
        <dbReference type="EMBL" id="KAH6658173.1"/>
    </source>
</evidence>
<evidence type="ECO:0000313" key="2">
    <source>
        <dbReference type="Proteomes" id="UP000758603"/>
    </source>
</evidence>
<gene>
    <name evidence="1" type="ORF">BKA67DRAFT_533342</name>
</gene>
<accession>A0A9P9A1C0</accession>
<sequence length="272" mass="29265">MDHRESKKALGALELSAAFCSLMDNLAGEWGFVLVRTAYAADETTDEEQWSSALAKIRAHALWRPGRGDAAALESNAFALAVMSNRSALAGASYGSVRTSFAAWAKEYARYRQRGSVDEERRESGVRMDCVLVVDEAALASLLQAPHAAQMPQRGVRGAEPFVVVIDAEDPACAPYCGGGPYMGWMRACVTSLYNLTEDLDAMDLAQEICPTRSYEGQIPLYDGSPRGGLVDPPGGPDGRYKFPMGTPRGSLSAQAMLDEIRRATGDTATDV</sequence>
<keyword evidence="2" id="KW-1185">Reference proteome</keyword>
<comment type="caution">
    <text evidence="1">The sequence shown here is derived from an EMBL/GenBank/DDBJ whole genome shotgun (WGS) entry which is preliminary data.</text>
</comment>
<protein>
    <submittedName>
        <fullName evidence="1">Uncharacterized protein</fullName>
    </submittedName>
</protein>
<reference evidence="1" key="1">
    <citation type="journal article" date="2021" name="Nat. Commun.">
        <title>Genetic determinants of endophytism in the Arabidopsis root mycobiome.</title>
        <authorList>
            <person name="Mesny F."/>
            <person name="Miyauchi S."/>
            <person name="Thiergart T."/>
            <person name="Pickel B."/>
            <person name="Atanasova L."/>
            <person name="Karlsson M."/>
            <person name="Huettel B."/>
            <person name="Barry K.W."/>
            <person name="Haridas S."/>
            <person name="Chen C."/>
            <person name="Bauer D."/>
            <person name="Andreopoulos W."/>
            <person name="Pangilinan J."/>
            <person name="LaButti K."/>
            <person name="Riley R."/>
            <person name="Lipzen A."/>
            <person name="Clum A."/>
            <person name="Drula E."/>
            <person name="Henrissat B."/>
            <person name="Kohler A."/>
            <person name="Grigoriev I.V."/>
            <person name="Martin F.M."/>
            <person name="Hacquard S."/>
        </authorList>
    </citation>
    <scope>NUCLEOTIDE SEQUENCE</scope>
    <source>
        <strain evidence="1">MPI-SDFR-AT-0073</strain>
    </source>
</reference>
<organism evidence="1 2">
    <name type="scientific">Truncatella angustata</name>
    <dbReference type="NCBI Taxonomy" id="152316"/>
    <lineage>
        <taxon>Eukaryota</taxon>
        <taxon>Fungi</taxon>
        <taxon>Dikarya</taxon>
        <taxon>Ascomycota</taxon>
        <taxon>Pezizomycotina</taxon>
        <taxon>Sordariomycetes</taxon>
        <taxon>Xylariomycetidae</taxon>
        <taxon>Amphisphaeriales</taxon>
        <taxon>Sporocadaceae</taxon>
        <taxon>Truncatella</taxon>
    </lineage>
</organism>
<dbReference type="RefSeq" id="XP_045962407.1">
    <property type="nucleotide sequence ID" value="XM_046099683.1"/>
</dbReference>